<gene>
    <name evidence="1" type="ORF">M9978_16500</name>
</gene>
<dbReference type="RefSeq" id="WP_254295112.1">
    <property type="nucleotide sequence ID" value="NZ_JAMLDX010000014.1"/>
</dbReference>
<dbReference type="Proteomes" id="UP001139451">
    <property type="component" value="Unassembled WGS sequence"/>
</dbReference>
<comment type="caution">
    <text evidence="1">The sequence shown here is derived from an EMBL/GenBank/DDBJ whole genome shotgun (WGS) entry which is preliminary data.</text>
</comment>
<reference evidence="1" key="1">
    <citation type="submission" date="2022-05" db="EMBL/GenBank/DDBJ databases">
        <title>Sphingomonas sp. strain MG17 Genome sequencing and assembly.</title>
        <authorList>
            <person name="Kim I."/>
        </authorList>
    </citation>
    <scope>NUCLEOTIDE SEQUENCE</scope>
    <source>
        <strain evidence="1">MG17</strain>
    </source>
</reference>
<evidence type="ECO:0000313" key="2">
    <source>
        <dbReference type="Proteomes" id="UP001139451"/>
    </source>
</evidence>
<dbReference type="AlphaFoldDB" id="A0A9X2KMT4"/>
<sequence>MNTELMLRQTKMAAALTDKARLLTPDPVEQVGALLTAAAIEIERRVGHEEAHVFLLAMLNPIITAWAAPTAADTVQ</sequence>
<keyword evidence="2" id="KW-1185">Reference proteome</keyword>
<proteinExistence type="predicted"/>
<organism evidence="1 2">
    <name type="scientific">Sphingomonas tagetis</name>
    <dbReference type="NCBI Taxonomy" id="2949092"/>
    <lineage>
        <taxon>Bacteria</taxon>
        <taxon>Pseudomonadati</taxon>
        <taxon>Pseudomonadota</taxon>
        <taxon>Alphaproteobacteria</taxon>
        <taxon>Sphingomonadales</taxon>
        <taxon>Sphingomonadaceae</taxon>
        <taxon>Sphingomonas</taxon>
    </lineage>
</organism>
<dbReference type="EMBL" id="JAMLDX010000014">
    <property type="protein sequence ID" value="MCP3732027.1"/>
    <property type="molecule type" value="Genomic_DNA"/>
</dbReference>
<accession>A0A9X2KMT4</accession>
<evidence type="ECO:0000313" key="1">
    <source>
        <dbReference type="EMBL" id="MCP3732027.1"/>
    </source>
</evidence>
<protein>
    <submittedName>
        <fullName evidence="1">Uncharacterized protein</fullName>
    </submittedName>
</protein>
<name>A0A9X2KMT4_9SPHN</name>